<evidence type="ECO:0000313" key="5">
    <source>
        <dbReference type="EMBL" id="KJX95266.1"/>
    </source>
</evidence>
<dbReference type="SUPFAM" id="SSF48208">
    <property type="entry name" value="Six-hairpin glycosidases"/>
    <property type="match status" value="1"/>
</dbReference>
<feature type="region of interest" description="Disordered" evidence="1">
    <location>
        <begin position="1"/>
        <end position="29"/>
    </location>
</feature>
<dbReference type="InterPro" id="IPR041371">
    <property type="entry name" value="GH92_N"/>
</dbReference>
<gene>
    <name evidence="5" type="ORF">TI39_contig4124g00003</name>
</gene>
<dbReference type="InterPro" id="IPR005887">
    <property type="entry name" value="GH92_a_mannosidase_put"/>
</dbReference>
<dbReference type="Gene3D" id="3.30.2080.10">
    <property type="entry name" value="GH92 mannosidase domain"/>
    <property type="match status" value="1"/>
</dbReference>
<dbReference type="Gene3D" id="1.20.1050.60">
    <property type="entry name" value="alpha-1,2-mannosidase"/>
    <property type="match status" value="1"/>
</dbReference>
<evidence type="ECO:0000259" key="4">
    <source>
        <dbReference type="Pfam" id="PF17678"/>
    </source>
</evidence>
<dbReference type="Pfam" id="PF17678">
    <property type="entry name" value="Glyco_hydro_92N"/>
    <property type="match status" value="1"/>
</dbReference>
<dbReference type="InterPro" id="IPR008928">
    <property type="entry name" value="6-hairpin_glycosidase_sf"/>
</dbReference>
<dbReference type="GO" id="GO:0005975">
    <property type="term" value="P:carbohydrate metabolic process"/>
    <property type="evidence" value="ECO:0007669"/>
    <property type="project" value="InterPro"/>
</dbReference>
<keyword evidence="2" id="KW-0812">Transmembrane</keyword>
<keyword evidence="6" id="KW-1185">Reference proteome</keyword>
<evidence type="ECO:0000256" key="1">
    <source>
        <dbReference type="SAM" id="MobiDB-lite"/>
    </source>
</evidence>
<feature type="transmembrane region" description="Helical" evidence="2">
    <location>
        <begin position="68"/>
        <end position="92"/>
    </location>
</feature>
<comment type="caution">
    <text evidence="5">The sequence shown here is derived from an EMBL/GenBank/DDBJ whole genome shotgun (WGS) entry which is preliminary data.</text>
</comment>
<dbReference type="STRING" id="1047168.A0A0F4GD01"/>
<dbReference type="Pfam" id="PF07971">
    <property type="entry name" value="Glyco_hydro_92"/>
    <property type="match status" value="1"/>
</dbReference>
<dbReference type="PANTHER" id="PTHR12143:SF42">
    <property type="entry name" value="PUTATIVE SUBFAMILY (AFU_ORTHOLOGUE AFUA_6G13760)-RELATED"/>
    <property type="match status" value="1"/>
</dbReference>
<accession>A0A0F4GD01</accession>
<feature type="domain" description="Glycosyl hydrolase family 92" evidence="3">
    <location>
        <begin position="351"/>
        <end position="825"/>
    </location>
</feature>
<dbReference type="EMBL" id="LAFY01004084">
    <property type="protein sequence ID" value="KJX95266.1"/>
    <property type="molecule type" value="Genomic_DNA"/>
</dbReference>
<dbReference type="GO" id="GO:0030246">
    <property type="term" value="F:carbohydrate binding"/>
    <property type="evidence" value="ECO:0007669"/>
    <property type="project" value="InterPro"/>
</dbReference>
<dbReference type="FunFam" id="1.20.1050.60:FF:000002">
    <property type="entry name" value="Glycosyl hydrolase family 92"/>
    <property type="match status" value="1"/>
</dbReference>
<dbReference type="GO" id="GO:0005634">
    <property type="term" value="C:nucleus"/>
    <property type="evidence" value="ECO:0007669"/>
    <property type="project" value="TreeGrafter"/>
</dbReference>
<organism evidence="5 6">
    <name type="scientific">Zymoseptoria brevis</name>
    <dbReference type="NCBI Taxonomy" id="1047168"/>
    <lineage>
        <taxon>Eukaryota</taxon>
        <taxon>Fungi</taxon>
        <taxon>Dikarya</taxon>
        <taxon>Ascomycota</taxon>
        <taxon>Pezizomycotina</taxon>
        <taxon>Dothideomycetes</taxon>
        <taxon>Dothideomycetidae</taxon>
        <taxon>Mycosphaerellales</taxon>
        <taxon>Mycosphaerellaceae</taxon>
        <taxon>Zymoseptoria</taxon>
    </lineage>
</organism>
<dbReference type="InterPro" id="IPR050883">
    <property type="entry name" value="PNGase"/>
</dbReference>
<sequence>MASFQSYKLLENGQDPAADPEEEDFDIDPKYSKPKRKFLESVQSVKSFLQYVNERSPIRIPRCGVRQYCFGLAVGLAVVIVLAVVGSALFGVGEGEDVLQYIDPLIGTGPGGHVFAGATLPFGMAKPVADVRSDEKMAGFASDDSAVWGFSALHDSGTGGSASMGNFPIFVYPSCPNLTECRLQKTFRGSHYKKESVHATPGYFSVELENGVKSEMAASMKVALFKFSFANGTDTTDMTILQEGSDLPGSQGTRALYIDPEKQRFTAEGRFNPSFGQGHYRAYTCVDIKGAKMQDVGGFNSSAVLPDQSYMNDTSLYFGPKQGVYARFENVKATDTIWVRYGLSWLSIERACENAEKEVGDWNFERLRRESEKAWRKKLAPIRIDSKGVDKKHLRNYWSGVYRAFLSPQDYTGENQLWNSTEPYYDSWYCIWDTFRGVHPFYMLVDTISQSRMVRSLIDTQKHLGWLPDCRMSFCKGLTQGGSNADVVIVDSFVKKLEGVNWDDAYAAIVKDAEEEPTNWDVEGRGSLDSWKTIGYVPFKEKYDPLHEGLRTRSISRTVEYAYDDFCIASMANATGRQEDYEKYAIRAENWKNVYNPDIESMGFKGFPQPRWKNGTFGFQNATLCSDLNNFHGCYLNPSGHETYEGSPWTYLFFVPGDMQGLITLLGGREAFLARLEKLHDSGVLYMGDEQAFLTAFLYHYAGRPGLSAKRTHMYIPDMFNDTITGIPGNDDSGAMGTFVFFSMLGIFPSAGQNVYFIIPPYFPSVSIKNPQTGKTATIRNVNFDPTYQKMYVQSAKLNGRTYAKNWIDHEFFLKGGTLDLVLGDVESEWGTKEEDCPPSLSMGLHLP</sequence>
<keyword evidence="2" id="KW-1133">Transmembrane helix</keyword>
<dbReference type="GO" id="GO:0005829">
    <property type="term" value="C:cytosol"/>
    <property type="evidence" value="ECO:0007669"/>
    <property type="project" value="TreeGrafter"/>
</dbReference>
<dbReference type="Proteomes" id="UP000033647">
    <property type="component" value="Unassembled WGS sequence"/>
</dbReference>
<evidence type="ECO:0000259" key="3">
    <source>
        <dbReference type="Pfam" id="PF07971"/>
    </source>
</evidence>
<dbReference type="InterPro" id="IPR012939">
    <property type="entry name" value="Glyco_hydro_92"/>
</dbReference>
<feature type="domain" description="Glycosyl hydrolase family 92 N-terminal" evidence="4">
    <location>
        <begin position="101"/>
        <end position="344"/>
    </location>
</feature>
<dbReference type="GO" id="GO:0000224">
    <property type="term" value="F:peptide-N4-(N-acetyl-beta-glucosaminyl)asparagine amidase activity"/>
    <property type="evidence" value="ECO:0007669"/>
    <property type="project" value="TreeGrafter"/>
</dbReference>
<proteinExistence type="predicted"/>
<evidence type="ECO:0000256" key="2">
    <source>
        <dbReference type="SAM" id="Phobius"/>
    </source>
</evidence>
<dbReference type="GO" id="GO:0006516">
    <property type="term" value="P:glycoprotein catabolic process"/>
    <property type="evidence" value="ECO:0007669"/>
    <property type="project" value="TreeGrafter"/>
</dbReference>
<dbReference type="OrthoDB" id="449263at2759"/>
<protein>
    <submittedName>
        <fullName evidence="5">Alpha-1,2-mannosidase family protein</fullName>
    </submittedName>
</protein>
<keyword evidence="2" id="KW-0472">Membrane</keyword>
<evidence type="ECO:0000313" key="6">
    <source>
        <dbReference type="Proteomes" id="UP000033647"/>
    </source>
</evidence>
<dbReference type="AlphaFoldDB" id="A0A0F4GD01"/>
<dbReference type="FunFam" id="3.30.2080.10:FF:000001">
    <property type="entry name" value="Alpha-1,2-mannosidase subfamily"/>
    <property type="match status" value="1"/>
</dbReference>
<dbReference type="InterPro" id="IPR014718">
    <property type="entry name" value="GH-type_carb-bd"/>
</dbReference>
<name>A0A0F4GD01_9PEZI</name>
<reference evidence="5 6" key="1">
    <citation type="submission" date="2015-03" db="EMBL/GenBank/DDBJ databases">
        <title>RNA-seq based gene annotation and comparative genomics of four Zymoseptoria species reveal species-specific pathogenicity related genes and transposable element activity.</title>
        <authorList>
            <person name="Grandaubert J."/>
            <person name="Bhattacharyya A."/>
            <person name="Stukenbrock E.H."/>
        </authorList>
    </citation>
    <scope>NUCLEOTIDE SEQUENCE [LARGE SCALE GENOMIC DNA]</scope>
    <source>
        <strain evidence="5 6">Zb18110</strain>
    </source>
</reference>
<dbReference type="Gene3D" id="2.70.98.10">
    <property type="match status" value="1"/>
</dbReference>
<dbReference type="Gene3D" id="1.20.1610.10">
    <property type="entry name" value="alpha-1,2-mannosidases domains"/>
    <property type="match status" value="1"/>
</dbReference>
<dbReference type="NCBIfam" id="TIGR01180">
    <property type="entry name" value="aman2_put"/>
    <property type="match status" value="1"/>
</dbReference>
<dbReference type="PANTHER" id="PTHR12143">
    <property type="entry name" value="PEPTIDE N-GLYCANASE PNGASE -RELATED"/>
    <property type="match status" value="1"/>
</dbReference>